<dbReference type="AlphaFoldDB" id="A0A0E4H2D9"/>
<feature type="region of interest" description="Disordered" evidence="2">
    <location>
        <begin position="380"/>
        <end position="551"/>
    </location>
</feature>
<dbReference type="SUPFAM" id="SSF140459">
    <property type="entry name" value="PE/PPE dimer-like"/>
    <property type="match status" value="1"/>
</dbReference>
<evidence type="ECO:0000256" key="1">
    <source>
        <dbReference type="ARBA" id="ARBA00010652"/>
    </source>
</evidence>
<protein>
    <submittedName>
        <fullName evidence="4">PPE protein</fullName>
    </submittedName>
</protein>
<accession>A0A0E4H2D9</accession>
<evidence type="ECO:0000313" key="5">
    <source>
        <dbReference type="Proteomes" id="UP000199251"/>
    </source>
</evidence>
<organism evidence="4 5">
    <name type="scientific">Mycobacterium lentiflavum</name>
    <dbReference type="NCBI Taxonomy" id="141349"/>
    <lineage>
        <taxon>Bacteria</taxon>
        <taxon>Bacillati</taxon>
        <taxon>Actinomycetota</taxon>
        <taxon>Actinomycetes</taxon>
        <taxon>Mycobacteriales</taxon>
        <taxon>Mycobacteriaceae</taxon>
        <taxon>Mycobacterium</taxon>
        <taxon>Mycobacterium simiae complex</taxon>
    </lineage>
</organism>
<dbReference type="Gene3D" id="1.20.1260.20">
    <property type="entry name" value="PPE superfamily"/>
    <property type="match status" value="1"/>
</dbReference>
<feature type="compositionally biased region" description="Basic and acidic residues" evidence="2">
    <location>
        <begin position="536"/>
        <end position="551"/>
    </location>
</feature>
<feature type="domain" description="PPE" evidence="3">
    <location>
        <begin position="150"/>
        <end position="284"/>
    </location>
</feature>
<proteinExistence type="inferred from homology"/>
<dbReference type="Pfam" id="PF00823">
    <property type="entry name" value="PPE"/>
    <property type="match status" value="1"/>
</dbReference>
<dbReference type="RefSeq" id="WP_090609864.1">
    <property type="nucleotide sequence ID" value="NZ_CTEE01000002.1"/>
</dbReference>
<dbReference type="STRING" id="141349.BN1232_06081"/>
<dbReference type="InterPro" id="IPR000030">
    <property type="entry name" value="PPE_dom"/>
</dbReference>
<evidence type="ECO:0000313" key="4">
    <source>
        <dbReference type="EMBL" id="CQD24162.1"/>
    </source>
</evidence>
<reference evidence="4 5" key="1">
    <citation type="submission" date="2015-03" db="EMBL/GenBank/DDBJ databases">
        <authorList>
            <person name="Urmite Genomes"/>
        </authorList>
    </citation>
    <scope>NUCLEOTIDE SEQUENCE [LARGE SCALE GENOMIC DNA]</scope>
    <source>
        <strain evidence="4 5">CSUR P1491</strain>
    </source>
</reference>
<comment type="similarity">
    <text evidence="1">Belongs to the mycobacterial PPE family.</text>
</comment>
<gene>
    <name evidence="4" type="ORF">BN1232_06081</name>
</gene>
<dbReference type="InterPro" id="IPR038332">
    <property type="entry name" value="PPE_sf"/>
</dbReference>
<feature type="compositionally biased region" description="Low complexity" evidence="2">
    <location>
        <begin position="401"/>
        <end position="422"/>
    </location>
</feature>
<name>A0A0E4H2D9_MYCLN</name>
<evidence type="ECO:0000259" key="3">
    <source>
        <dbReference type="Pfam" id="PF00823"/>
    </source>
</evidence>
<sequence length="551" mass="54427">MKADPEGLAAVAAGLAAAAAELSSVTAGDVVHPPLASDTVSVAAAQRLTAGAEVLMGNVGAHGSDLAALAARLSEIATMFTVQEACNEQALRSLARPATAAAQRSMPPLVRPPVLPDVRPPLVAVPPPGGEVFAGQVHTGSSEVGEGFGASVAAAAATLRGVAGQVRQGAEWLPEVWRSTVPGAELAKVFITRADTFDQFAEAADGLNAQRGAHARAFTQAQQATPTPQQFAQNRQQLAAAQLNNARTGGRFAAQVAQLTGERTRLEASALGAHSTYSQASAPATDPGPDAGTLNESQTQGGGGPTPGSSGPGPTPGDRDSANLDGDPGAGLNIAGLDDPMMGQLLPAVIAAVVGGAGGLVGGLVQPLTSVPQQLLSAGSSAAQGLTQGLGAPKTKPPSMPDMSPKMDSPSMPAGDGATAPSGGAGGPDLPAVSGAGPMSSPQPAPPSAAAGSLPTTATAGSPGMGGGGMGPMMPPMGGAPGQSPDANKSKPEPRKVALQQLPNTERVSGEIDQRVEAVAAGTETTTPQPPPPPAEPRKSRVVRITESDRS</sequence>
<dbReference type="Proteomes" id="UP000199251">
    <property type="component" value="Unassembled WGS sequence"/>
</dbReference>
<dbReference type="EMBL" id="CTEE01000002">
    <property type="protein sequence ID" value="CQD24162.1"/>
    <property type="molecule type" value="Genomic_DNA"/>
</dbReference>
<evidence type="ECO:0000256" key="2">
    <source>
        <dbReference type="SAM" id="MobiDB-lite"/>
    </source>
</evidence>
<feature type="compositionally biased region" description="Low complexity" evidence="2">
    <location>
        <begin position="448"/>
        <end position="462"/>
    </location>
</feature>
<feature type="compositionally biased region" description="Low complexity" evidence="2">
    <location>
        <begin position="517"/>
        <end position="527"/>
    </location>
</feature>
<feature type="region of interest" description="Disordered" evidence="2">
    <location>
        <begin position="273"/>
        <end position="332"/>
    </location>
</feature>